<dbReference type="GO" id="GO:0072383">
    <property type="term" value="P:plus-end-directed vesicle transport along microtubule"/>
    <property type="evidence" value="ECO:0007669"/>
    <property type="project" value="TreeGrafter"/>
</dbReference>
<feature type="non-terminal residue" evidence="3">
    <location>
        <position position="1"/>
    </location>
</feature>
<accession>A0AAE1BVC0</accession>
<reference evidence="3" key="1">
    <citation type="submission" date="2023-10" db="EMBL/GenBank/DDBJ databases">
        <title>Genome assemblies of two species of porcelain crab, Petrolisthes cinctipes and Petrolisthes manimaculis (Anomura: Porcellanidae).</title>
        <authorList>
            <person name="Angst P."/>
        </authorList>
    </citation>
    <scope>NUCLEOTIDE SEQUENCE</scope>
    <source>
        <strain evidence="3">PB745_01</strain>
        <tissue evidence="3">Gill</tissue>
    </source>
</reference>
<dbReference type="Proteomes" id="UP001286313">
    <property type="component" value="Unassembled WGS sequence"/>
</dbReference>
<evidence type="ECO:0000313" key="3">
    <source>
        <dbReference type="EMBL" id="KAK3857736.1"/>
    </source>
</evidence>
<evidence type="ECO:0000256" key="1">
    <source>
        <dbReference type="SAM" id="MobiDB-lite"/>
    </source>
</evidence>
<dbReference type="EMBL" id="JAWQEG010005531">
    <property type="protein sequence ID" value="KAK3857736.1"/>
    <property type="molecule type" value="Genomic_DNA"/>
</dbReference>
<dbReference type="Gene3D" id="1.20.58.900">
    <property type="match status" value="1"/>
</dbReference>
<organism evidence="3 4">
    <name type="scientific">Petrolisthes cinctipes</name>
    <name type="common">Flat porcelain crab</name>
    <dbReference type="NCBI Taxonomy" id="88211"/>
    <lineage>
        <taxon>Eukaryota</taxon>
        <taxon>Metazoa</taxon>
        <taxon>Ecdysozoa</taxon>
        <taxon>Arthropoda</taxon>
        <taxon>Crustacea</taxon>
        <taxon>Multicrustacea</taxon>
        <taxon>Malacostraca</taxon>
        <taxon>Eumalacostraca</taxon>
        <taxon>Eucarida</taxon>
        <taxon>Decapoda</taxon>
        <taxon>Pleocyemata</taxon>
        <taxon>Anomura</taxon>
        <taxon>Galatheoidea</taxon>
        <taxon>Porcellanidae</taxon>
        <taxon>Petrolisthes</taxon>
    </lineage>
</organism>
<dbReference type="PANTHER" id="PTHR46753:SF2">
    <property type="entry name" value="FYVE AND COILED-COIL DOMAIN-CONTAINING PROTEIN 1"/>
    <property type="match status" value="1"/>
</dbReference>
<feature type="domain" description="RUN" evidence="2">
    <location>
        <begin position="206"/>
        <end position="339"/>
    </location>
</feature>
<dbReference type="GO" id="GO:0005776">
    <property type="term" value="C:autophagosome"/>
    <property type="evidence" value="ECO:0007669"/>
    <property type="project" value="TreeGrafter"/>
</dbReference>
<dbReference type="SUPFAM" id="SSF140741">
    <property type="entry name" value="RUN domain-like"/>
    <property type="match status" value="1"/>
</dbReference>
<dbReference type="GO" id="GO:1901098">
    <property type="term" value="P:positive regulation of autophagosome maturation"/>
    <property type="evidence" value="ECO:0007669"/>
    <property type="project" value="TreeGrafter"/>
</dbReference>
<dbReference type="PANTHER" id="PTHR46753">
    <property type="entry name" value="FYVE AND COILED-COIL DOMAIN-CONTAINING PROTEIN 1"/>
    <property type="match status" value="1"/>
</dbReference>
<feature type="region of interest" description="Disordered" evidence="1">
    <location>
        <begin position="1"/>
        <end position="45"/>
    </location>
</feature>
<dbReference type="GO" id="GO:0005764">
    <property type="term" value="C:lysosome"/>
    <property type="evidence" value="ECO:0007669"/>
    <property type="project" value="TreeGrafter"/>
</dbReference>
<dbReference type="AlphaFoldDB" id="A0AAE1BVC0"/>
<gene>
    <name evidence="3" type="ORF">Pcinc_036027</name>
</gene>
<dbReference type="InterPro" id="IPR037213">
    <property type="entry name" value="Run_dom_sf"/>
</dbReference>
<dbReference type="PROSITE" id="PS50826">
    <property type="entry name" value="RUN"/>
    <property type="match status" value="1"/>
</dbReference>
<dbReference type="Pfam" id="PF02759">
    <property type="entry name" value="RUN"/>
    <property type="match status" value="1"/>
</dbReference>
<evidence type="ECO:0000259" key="2">
    <source>
        <dbReference type="PROSITE" id="PS50826"/>
    </source>
</evidence>
<proteinExistence type="predicted"/>
<protein>
    <recommendedName>
        <fullName evidence="2">RUN domain-containing protein</fullName>
    </recommendedName>
</protein>
<dbReference type="InterPro" id="IPR004012">
    <property type="entry name" value="Run_dom"/>
</dbReference>
<keyword evidence="4" id="KW-1185">Reference proteome</keyword>
<dbReference type="GO" id="GO:0005770">
    <property type="term" value="C:late endosome"/>
    <property type="evidence" value="ECO:0007669"/>
    <property type="project" value="TreeGrafter"/>
</dbReference>
<evidence type="ECO:0000313" key="4">
    <source>
        <dbReference type="Proteomes" id="UP001286313"/>
    </source>
</evidence>
<comment type="caution">
    <text evidence="3">The sequence shown here is derived from an EMBL/GenBank/DDBJ whole genome shotgun (WGS) entry which is preliminary data.</text>
</comment>
<name>A0AAE1BVC0_PETCI</name>
<sequence>MAETPKDLLLPPTKKRKYVPAARPSTPGEPAWEGLYSTKSPKSSQGITRLGNTALVTNPASRTPSSAANPLEDLVNRLKPDKMSGRAMKYPYTFTAKLAAFPYQMYIKHVWLFRYYALGVLVSAPIFYKFQKMSCSPENVAKFEAKRLGVKPTVSLTHIHHLLQECVMMAGNKKPIGVNFEKILQSLQGDVENMRSEFNESGCPINDDSTHLHQFCERLEFFLTSGLRERGGLLGGRRDLWHYVCRCLADRRNIHDGLRVVKANTELKTGVGRVRCLVRYCLVHGCLGDVIQQCVENRGVTRQCYQDGAPLLHPTYAPALYSSLYNLSDLKFDLPPSGYDLDMAWPAFTRGGIGSWRPPSRTMSVSSLFSQ</sequence>